<evidence type="ECO:0000313" key="2">
    <source>
        <dbReference type="EMBL" id="MDG3014479.1"/>
    </source>
</evidence>
<dbReference type="Pfam" id="PF12697">
    <property type="entry name" value="Abhydrolase_6"/>
    <property type="match status" value="1"/>
</dbReference>
<dbReference type="PANTHER" id="PTHR46438:SF11">
    <property type="entry name" value="LIPASE-RELATED"/>
    <property type="match status" value="1"/>
</dbReference>
<proteinExistence type="predicted"/>
<keyword evidence="3" id="KW-1185">Reference proteome</keyword>
<dbReference type="InterPro" id="IPR000073">
    <property type="entry name" value="AB_hydrolase_1"/>
</dbReference>
<comment type="caution">
    <text evidence="2">The sequence shown here is derived from an EMBL/GenBank/DDBJ whole genome shotgun (WGS) entry which is preliminary data.</text>
</comment>
<dbReference type="AlphaFoldDB" id="A0A9X4RD98"/>
<evidence type="ECO:0000259" key="1">
    <source>
        <dbReference type="Pfam" id="PF12697"/>
    </source>
</evidence>
<dbReference type="RefSeq" id="WP_277830893.1">
    <property type="nucleotide sequence ID" value="NZ_JAAIVF010000001.1"/>
</dbReference>
<gene>
    <name evidence="2" type="ORF">NVS88_07900</name>
</gene>
<dbReference type="InterPro" id="IPR029058">
    <property type="entry name" value="AB_hydrolase_fold"/>
</dbReference>
<name>A0A9X4RD98_9ACTN</name>
<evidence type="ECO:0000313" key="3">
    <source>
        <dbReference type="Proteomes" id="UP001152755"/>
    </source>
</evidence>
<reference evidence="2" key="1">
    <citation type="submission" date="2022-08" db="EMBL/GenBank/DDBJ databases">
        <title>Genome analysis of Corynebacteriales strain.</title>
        <authorList>
            <person name="Lee S.D."/>
        </authorList>
    </citation>
    <scope>NUCLEOTIDE SEQUENCE</scope>
    <source>
        <strain evidence="2">D3-21</strain>
    </source>
</reference>
<feature type="domain" description="AB hydrolase-1" evidence="1">
    <location>
        <begin position="14"/>
        <end position="251"/>
    </location>
</feature>
<dbReference type="GO" id="GO:0016787">
    <property type="term" value="F:hydrolase activity"/>
    <property type="evidence" value="ECO:0007669"/>
    <property type="project" value="UniProtKB-KW"/>
</dbReference>
<dbReference type="PRINTS" id="PR00111">
    <property type="entry name" value="ABHYDROLASE"/>
</dbReference>
<dbReference type="Proteomes" id="UP001152755">
    <property type="component" value="Unassembled WGS sequence"/>
</dbReference>
<keyword evidence="2" id="KW-0378">Hydrolase</keyword>
<organism evidence="2 3">
    <name type="scientific">Speluncibacter jeojiensis</name>
    <dbReference type="NCBI Taxonomy" id="2710754"/>
    <lineage>
        <taxon>Bacteria</taxon>
        <taxon>Bacillati</taxon>
        <taxon>Actinomycetota</taxon>
        <taxon>Actinomycetes</taxon>
        <taxon>Mycobacteriales</taxon>
        <taxon>Speluncibacteraceae</taxon>
        <taxon>Speluncibacter</taxon>
    </lineage>
</organism>
<accession>A0A9X4RD98</accession>
<dbReference type="Gene3D" id="3.40.50.1820">
    <property type="entry name" value="alpha/beta hydrolase"/>
    <property type="match status" value="1"/>
</dbReference>
<dbReference type="EMBL" id="JANRHA010000004">
    <property type="protein sequence ID" value="MDG3014479.1"/>
    <property type="molecule type" value="Genomic_DNA"/>
</dbReference>
<protein>
    <submittedName>
        <fullName evidence="2">Alpha/beta hydrolase</fullName>
    </submittedName>
</protein>
<dbReference type="PANTHER" id="PTHR46438">
    <property type="entry name" value="ALPHA/BETA-HYDROLASES SUPERFAMILY PROTEIN"/>
    <property type="match status" value="1"/>
</dbReference>
<sequence>MQLAHEIRGEGPTLVLVHGVVHRRHAWNPVLDLLTPHRRVVTVDLPGHGDSPEMPAGADPLRIGTEIAEEFLEQVAPGEKVHVAGNSLGGWFALEMAARGKVASATAISPAGFFANKVDQERAVKTFLALRASARRLGPRMDRMLDSKAGRTVGMGVFFSKPWRVDPEIAKIDSRALLTNKVIDRGLSADFTFSPLADPMVPITVAWGKRDLVLPVYEAKRVRQVFPQARVTAYPKVGHVPMSDDPQLIARVLLEGSATTARVS</sequence>
<dbReference type="SUPFAM" id="SSF53474">
    <property type="entry name" value="alpha/beta-Hydrolases"/>
    <property type="match status" value="1"/>
</dbReference>